<evidence type="ECO:0000313" key="2">
    <source>
        <dbReference type="EMBL" id="TDL16706.1"/>
    </source>
</evidence>
<dbReference type="AlphaFoldDB" id="A0A4Y7PNU2"/>
<gene>
    <name evidence="2" type="ORF">BD410DRAFT_807926</name>
</gene>
<dbReference type="Pfam" id="PF20236">
    <property type="entry name" value="DUF6593"/>
    <property type="match status" value="1"/>
</dbReference>
<dbReference type="InterPro" id="IPR046528">
    <property type="entry name" value="DUF6593"/>
</dbReference>
<organism evidence="2 3">
    <name type="scientific">Rickenella mellea</name>
    <dbReference type="NCBI Taxonomy" id="50990"/>
    <lineage>
        <taxon>Eukaryota</taxon>
        <taxon>Fungi</taxon>
        <taxon>Dikarya</taxon>
        <taxon>Basidiomycota</taxon>
        <taxon>Agaricomycotina</taxon>
        <taxon>Agaricomycetes</taxon>
        <taxon>Hymenochaetales</taxon>
        <taxon>Rickenellaceae</taxon>
        <taxon>Rickenella</taxon>
    </lineage>
</organism>
<reference evidence="2 3" key="1">
    <citation type="submission" date="2018-06" db="EMBL/GenBank/DDBJ databases">
        <title>A transcriptomic atlas of mushroom development highlights an independent origin of complex multicellularity.</title>
        <authorList>
            <consortium name="DOE Joint Genome Institute"/>
            <person name="Krizsan K."/>
            <person name="Almasi E."/>
            <person name="Merenyi Z."/>
            <person name="Sahu N."/>
            <person name="Viragh M."/>
            <person name="Koszo T."/>
            <person name="Mondo S."/>
            <person name="Kiss B."/>
            <person name="Balint B."/>
            <person name="Kues U."/>
            <person name="Barry K."/>
            <person name="Hegedus J.C."/>
            <person name="Henrissat B."/>
            <person name="Johnson J."/>
            <person name="Lipzen A."/>
            <person name="Ohm R."/>
            <person name="Nagy I."/>
            <person name="Pangilinan J."/>
            <person name="Yan J."/>
            <person name="Xiong Y."/>
            <person name="Grigoriev I.V."/>
            <person name="Hibbett D.S."/>
            <person name="Nagy L.G."/>
        </authorList>
    </citation>
    <scope>NUCLEOTIDE SEQUENCE [LARGE SCALE GENOMIC DNA]</scope>
    <source>
        <strain evidence="2 3">SZMC22713</strain>
    </source>
</reference>
<proteinExistence type="predicted"/>
<evidence type="ECO:0000313" key="3">
    <source>
        <dbReference type="Proteomes" id="UP000294933"/>
    </source>
</evidence>
<dbReference type="Proteomes" id="UP000294933">
    <property type="component" value="Unassembled WGS sequence"/>
</dbReference>
<feature type="domain" description="DUF6593" evidence="1">
    <location>
        <begin position="13"/>
        <end position="175"/>
    </location>
</feature>
<dbReference type="EMBL" id="ML170237">
    <property type="protein sequence ID" value="TDL16706.1"/>
    <property type="molecule type" value="Genomic_DNA"/>
</dbReference>
<evidence type="ECO:0000259" key="1">
    <source>
        <dbReference type="Pfam" id="PF20236"/>
    </source>
</evidence>
<accession>A0A4Y7PNU2</accession>
<name>A0A4Y7PNU2_9AGAM</name>
<sequence>MVSPVILTFLVDGPLNTMLNLPDGTPAYYTDTPPDYEEYPTTKVHRFDNGTETLFATIEWRGCYGSNGFSADGPCMEIHGKKMKVEEWVVPCGGTQSRSCKFQEGGLDYEWKGGKGKTMELYTGSQTVVAILRPKKTGLLKKERKAHIEIDVSDTHADKTRLIDDIVVSCIIMREEDERRKTYGMQLGPLGSGSSGASMYAQASSRYGLGGGMMGVGGGGGF</sequence>
<protein>
    <recommendedName>
        <fullName evidence="1">DUF6593 domain-containing protein</fullName>
    </recommendedName>
</protein>
<keyword evidence="3" id="KW-1185">Reference proteome</keyword>
<dbReference type="OrthoDB" id="3021178at2759"/>
<dbReference type="VEuPathDB" id="FungiDB:BD410DRAFT_807926"/>